<feature type="domain" description="Hemerythrin-like" evidence="4">
    <location>
        <begin position="365"/>
        <end position="514"/>
    </location>
</feature>
<dbReference type="InterPro" id="IPR036661">
    <property type="entry name" value="Luciferase-like_sf"/>
</dbReference>
<evidence type="ECO:0000313" key="6">
    <source>
        <dbReference type="Proteomes" id="UP000092482"/>
    </source>
</evidence>
<dbReference type="Gene3D" id="1.20.120.520">
    <property type="entry name" value="nmb1532 protein domain like"/>
    <property type="match status" value="1"/>
</dbReference>
<dbReference type="KEGG" id="serj:SGUI_0585"/>
<dbReference type="STRING" id="1758689.SGUI_0585"/>
<name>A0A1B1N997_9MICO</name>
<reference evidence="5 6" key="1">
    <citation type="submission" date="2016-03" db="EMBL/GenBank/DDBJ databases">
        <title>Shallow-sea hydrothermal system.</title>
        <authorList>
            <person name="Tang K."/>
        </authorList>
    </citation>
    <scope>NUCLEOTIDE SEQUENCE [LARGE SCALE GENOMIC DNA]</scope>
    <source>
        <strain evidence="5 6">JLT9</strain>
    </source>
</reference>
<feature type="region of interest" description="Disordered" evidence="2">
    <location>
        <begin position="330"/>
        <end position="358"/>
    </location>
</feature>
<evidence type="ECO:0000256" key="2">
    <source>
        <dbReference type="SAM" id="MobiDB-lite"/>
    </source>
</evidence>
<protein>
    <submittedName>
        <fullName evidence="5">Luciferase-like protein</fullName>
    </submittedName>
</protein>
<dbReference type="Proteomes" id="UP000092482">
    <property type="component" value="Chromosome"/>
</dbReference>
<dbReference type="SUPFAM" id="SSF51679">
    <property type="entry name" value="Bacterial luciferase-like"/>
    <property type="match status" value="1"/>
</dbReference>
<dbReference type="EMBL" id="CP014989">
    <property type="protein sequence ID" value="ANS77981.1"/>
    <property type="molecule type" value="Genomic_DNA"/>
</dbReference>
<feature type="domain" description="Luciferase-like" evidence="3">
    <location>
        <begin position="19"/>
        <end position="318"/>
    </location>
</feature>
<proteinExistence type="predicted"/>
<sequence length="523" mass="56532">MPDLDQQLEFGVFPTPDARRIPDLLSLVSLAEVEGLDLVSVQDHPYQDAFLDTWTLLSVLGARTTTIRLAPNVASLPLRPPVVLAKAAASLDLLTDGRVELGLGAGAFWDAIVAAGGPRRTPGEAVGALAEAVELIRAFWAGGTVRFEGEHYRAKGLHAGPVPAHGIPIWLGAYKPRMLRLTGRVADGWVPSMGYADPPALAGLAAVVDEAALEAGRPPAAVRRIYNVNGSFGTGSGFLRGRPQDWAEQLAGLTLEVGMSSYILGTDDPDMVRRYAAEVAPATRELVEAERARRAAAPEPDDGAERVATGTEEAVPEQEFVEVRHTVAATPDDGTRLSPSMPWDEGARPTAPDGEAGRHPEQAQHLVDIHDGLRSELGQVRDVLDQVRRGHLTVGAARSVINTMTMRQNNWTLGAYCESYCRIVTGHHTLEDRSVFPHLRRSEPGLAPVLDRLEEEHVVIHDVLDEFDRALVQLVSEDGTGRAGEEVLEGVQRSLDLLTDTLLSHLAYEERELIGPLTRHGLS</sequence>
<evidence type="ECO:0000259" key="3">
    <source>
        <dbReference type="Pfam" id="PF00296"/>
    </source>
</evidence>
<dbReference type="Pfam" id="PF01814">
    <property type="entry name" value="Hemerythrin"/>
    <property type="match status" value="1"/>
</dbReference>
<dbReference type="CDD" id="cd01097">
    <property type="entry name" value="Tetrahydromethanopterin_reductase"/>
    <property type="match status" value="1"/>
</dbReference>
<keyword evidence="6" id="KW-1185">Reference proteome</keyword>
<organism evidence="5 6">
    <name type="scientific">Serinicoccus hydrothermalis</name>
    <dbReference type="NCBI Taxonomy" id="1758689"/>
    <lineage>
        <taxon>Bacteria</taxon>
        <taxon>Bacillati</taxon>
        <taxon>Actinomycetota</taxon>
        <taxon>Actinomycetes</taxon>
        <taxon>Micrococcales</taxon>
        <taxon>Ornithinimicrobiaceae</taxon>
        <taxon>Serinicoccus</taxon>
    </lineage>
</organism>
<dbReference type="InterPro" id="IPR011251">
    <property type="entry name" value="Luciferase-like_dom"/>
</dbReference>
<dbReference type="PANTHER" id="PTHR43244:SF1">
    <property type="entry name" value="5,10-METHYLENETETRAHYDROMETHANOPTERIN REDUCTASE"/>
    <property type="match status" value="1"/>
</dbReference>
<gene>
    <name evidence="5" type="ORF">SGUI_0585</name>
</gene>
<dbReference type="Gene3D" id="3.20.20.30">
    <property type="entry name" value="Luciferase-like domain"/>
    <property type="match status" value="1"/>
</dbReference>
<dbReference type="AlphaFoldDB" id="A0A1B1N997"/>
<dbReference type="PANTHER" id="PTHR43244">
    <property type="match status" value="1"/>
</dbReference>
<evidence type="ECO:0000313" key="5">
    <source>
        <dbReference type="EMBL" id="ANS77981.1"/>
    </source>
</evidence>
<dbReference type="RefSeq" id="WP_066636055.1">
    <property type="nucleotide sequence ID" value="NZ_CP014989.1"/>
</dbReference>
<dbReference type="InterPro" id="IPR012312">
    <property type="entry name" value="Hemerythrin-like"/>
</dbReference>
<keyword evidence="1" id="KW-0560">Oxidoreductase</keyword>
<dbReference type="PATRIC" id="fig|1758689.4.peg.596"/>
<dbReference type="GO" id="GO:0016705">
    <property type="term" value="F:oxidoreductase activity, acting on paired donors, with incorporation or reduction of molecular oxygen"/>
    <property type="evidence" value="ECO:0007669"/>
    <property type="project" value="InterPro"/>
</dbReference>
<dbReference type="Pfam" id="PF00296">
    <property type="entry name" value="Bac_luciferase"/>
    <property type="match status" value="1"/>
</dbReference>
<dbReference type="CDD" id="cd12108">
    <property type="entry name" value="Hr-like"/>
    <property type="match status" value="1"/>
</dbReference>
<dbReference type="InterPro" id="IPR050564">
    <property type="entry name" value="F420-G6PD/mer"/>
</dbReference>
<dbReference type="OrthoDB" id="9775082at2"/>
<accession>A0A1B1N997</accession>
<evidence type="ECO:0000256" key="1">
    <source>
        <dbReference type="ARBA" id="ARBA00023002"/>
    </source>
</evidence>
<evidence type="ECO:0000259" key="4">
    <source>
        <dbReference type="Pfam" id="PF01814"/>
    </source>
</evidence>